<gene>
    <name evidence="1" type="ORF">SDC9_115015</name>
</gene>
<protein>
    <submittedName>
        <fullName evidence="1">Uncharacterized protein</fullName>
    </submittedName>
</protein>
<evidence type="ECO:0000313" key="1">
    <source>
        <dbReference type="EMBL" id="MPM68084.1"/>
    </source>
</evidence>
<name>A0A645C284_9ZZZZ</name>
<dbReference type="AlphaFoldDB" id="A0A645C284"/>
<dbReference type="EMBL" id="VSSQ01022051">
    <property type="protein sequence ID" value="MPM68084.1"/>
    <property type="molecule type" value="Genomic_DNA"/>
</dbReference>
<reference evidence="1" key="1">
    <citation type="submission" date="2019-08" db="EMBL/GenBank/DDBJ databases">
        <authorList>
            <person name="Kucharzyk K."/>
            <person name="Murdoch R.W."/>
            <person name="Higgins S."/>
            <person name="Loffler F."/>
        </authorList>
    </citation>
    <scope>NUCLEOTIDE SEQUENCE</scope>
</reference>
<accession>A0A645C284</accession>
<proteinExistence type="predicted"/>
<comment type="caution">
    <text evidence="1">The sequence shown here is derived from an EMBL/GenBank/DDBJ whole genome shotgun (WGS) entry which is preliminary data.</text>
</comment>
<sequence length="77" mass="8354">MLVIAQQGPIRHFDHMPDMMIGIPYPMWIQRFLPAGIPPVHAAVGGLQRLQIISDAAPGKIIARRPAGGISDGFGER</sequence>
<organism evidence="1">
    <name type="scientific">bioreactor metagenome</name>
    <dbReference type="NCBI Taxonomy" id="1076179"/>
    <lineage>
        <taxon>unclassified sequences</taxon>
        <taxon>metagenomes</taxon>
        <taxon>ecological metagenomes</taxon>
    </lineage>
</organism>